<dbReference type="CDD" id="cd19531">
    <property type="entry name" value="LCL_NRPS-like"/>
    <property type="match status" value="1"/>
</dbReference>
<reference evidence="8 9" key="1">
    <citation type="submission" date="2018-03" db="EMBL/GenBank/DDBJ databases">
        <title>Genomic Encyclopedia of Type Strains, Phase III (KMG-III): the genomes of soil and plant-associated and newly described type strains.</title>
        <authorList>
            <person name="Whitman W."/>
        </authorList>
    </citation>
    <scope>NUCLEOTIDE SEQUENCE [LARGE SCALE GENOMIC DNA]</scope>
    <source>
        <strain evidence="8 9">CGMCC 4.7097</strain>
    </source>
</reference>
<comment type="similarity">
    <text evidence="2">Belongs to the ATP-dependent AMP-binding enzyme family.</text>
</comment>
<dbReference type="GO" id="GO:0017000">
    <property type="term" value="P:antibiotic biosynthetic process"/>
    <property type="evidence" value="ECO:0007669"/>
    <property type="project" value="UniProtKB-KW"/>
</dbReference>
<gene>
    <name evidence="8" type="ORF">B0I31_10419</name>
</gene>
<dbReference type="InterPro" id="IPR036736">
    <property type="entry name" value="ACP-like_sf"/>
</dbReference>
<dbReference type="InterPro" id="IPR042099">
    <property type="entry name" value="ANL_N_sf"/>
</dbReference>
<dbReference type="InterPro" id="IPR025110">
    <property type="entry name" value="AMP-bd_C"/>
</dbReference>
<dbReference type="GO" id="GO:0003824">
    <property type="term" value="F:catalytic activity"/>
    <property type="evidence" value="ECO:0007669"/>
    <property type="project" value="UniProtKB-KW"/>
</dbReference>
<feature type="domain" description="Carrier" evidence="7">
    <location>
        <begin position="1059"/>
        <end position="1133"/>
    </location>
</feature>
<dbReference type="InterPro" id="IPR010060">
    <property type="entry name" value="NRPS_synth"/>
</dbReference>
<dbReference type="Gene3D" id="3.30.300.30">
    <property type="match status" value="3"/>
</dbReference>
<dbReference type="InterPro" id="IPR009081">
    <property type="entry name" value="PP-bd_ACP"/>
</dbReference>
<dbReference type="PANTHER" id="PTHR45527:SF14">
    <property type="entry name" value="PLIPASTATIN SYNTHASE SUBUNIT B"/>
    <property type="match status" value="1"/>
</dbReference>
<dbReference type="InterPro" id="IPR000873">
    <property type="entry name" value="AMP-dep_synth/lig_dom"/>
</dbReference>
<keyword evidence="9" id="KW-1185">Reference proteome</keyword>
<keyword evidence="6" id="KW-0045">Antibiotic biosynthesis</keyword>
<feature type="domain" description="Carrier" evidence="7">
    <location>
        <begin position="2468"/>
        <end position="2543"/>
    </location>
</feature>
<dbReference type="FunFam" id="3.40.50.980:FF:000002">
    <property type="entry name" value="Enterobactin synthetase component F"/>
    <property type="match status" value="1"/>
</dbReference>
<dbReference type="InterPro" id="IPR045851">
    <property type="entry name" value="AMP-bd_C_sf"/>
</dbReference>
<comment type="cofactor">
    <cofactor evidence="1">
        <name>pantetheine 4'-phosphate</name>
        <dbReference type="ChEBI" id="CHEBI:47942"/>
    </cofactor>
</comment>
<evidence type="ECO:0000259" key="7">
    <source>
        <dbReference type="PROSITE" id="PS50075"/>
    </source>
</evidence>
<keyword evidence="5" id="KW-0677">Repeat</keyword>
<dbReference type="Gene3D" id="3.30.559.30">
    <property type="entry name" value="Nonribosomal peptide synthetase, condensation domain"/>
    <property type="match status" value="3"/>
</dbReference>
<dbReference type="InterPro" id="IPR023213">
    <property type="entry name" value="CAT-like_dom_sf"/>
</dbReference>
<dbReference type="PROSITE" id="PS50075">
    <property type="entry name" value="CARRIER"/>
    <property type="match status" value="3"/>
</dbReference>
<dbReference type="CDD" id="cd19534">
    <property type="entry name" value="E_NRPS"/>
    <property type="match status" value="1"/>
</dbReference>
<dbReference type="SUPFAM" id="SSF47336">
    <property type="entry name" value="ACP-like"/>
    <property type="match status" value="3"/>
</dbReference>
<evidence type="ECO:0000256" key="2">
    <source>
        <dbReference type="ARBA" id="ARBA00006432"/>
    </source>
</evidence>
<dbReference type="Pfam" id="PF00668">
    <property type="entry name" value="Condensation"/>
    <property type="match status" value="3"/>
</dbReference>
<dbReference type="CDD" id="cd19543">
    <property type="entry name" value="DCL_NRPS"/>
    <property type="match status" value="1"/>
</dbReference>
<dbReference type="Pfam" id="PF00550">
    <property type="entry name" value="PP-binding"/>
    <property type="match status" value="3"/>
</dbReference>
<dbReference type="InterPro" id="IPR020806">
    <property type="entry name" value="PKS_PP-bd"/>
</dbReference>
<dbReference type="FunFam" id="1.10.1200.10:FF:000005">
    <property type="entry name" value="Nonribosomal peptide synthetase 1"/>
    <property type="match status" value="2"/>
</dbReference>
<dbReference type="EMBL" id="PYAX01000004">
    <property type="protein sequence ID" value="PSL55728.1"/>
    <property type="molecule type" value="Genomic_DNA"/>
</dbReference>
<dbReference type="GO" id="GO:0008610">
    <property type="term" value="P:lipid biosynthetic process"/>
    <property type="evidence" value="ECO:0007669"/>
    <property type="project" value="UniProtKB-ARBA"/>
</dbReference>
<dbReference type="InterPro" id="IPR001242">
    <property type="entry name" value="Condensation_dom"/>
</dbReference>
<dbReference type="CDD" id="cd17643">
    <property type="entry name" value="A_NRPS_Cytc1-like"/>
    <property type="match status" value="1"/>
</dbReference>
<dbReference type="GO" id="GO:0043041">
    <property type="term" value="P:amino acid activation for nonribosomal peptide biosynthetic process"/>
    <property type="evidence" value="ECO:0007669"/>
    <property type="project" value="TreeGrafter"/>
</dbReference>
<protein>
    <submittedName>
        <fullName evidence="8">Non-ribosomal peptide synthase protein (TIGR01720 family)/amino acid adenylation domain-containing protein</fullName>
    </submittedName>
</protein>
<name>A0A2P8IB86_SACCR</name>
<dbReference type="Pfam" id="PF00501">
    <property type="entry name" value="AMP-binding"/>
    <property type="match status" value="2"/>
</dbReference>
<evidence type="ECO:0000256" key="3">
    <source>
        <dbReference type="ARBA" id="ARBA00022450"/>
    </source>
</evidence>
<evidence type="ECO:0000256" key="5">
    <source>
        <dbReference type="ARBA" id="ARBA00022737"/>
    </source>
</evidence>
<evidence type="ECO:0000313" key="8">
    <source>
        <dbReference type="EMBL" id="PSL55728.1"/>
    </source>
</evidence>
<keyword evidence="3" id="KW-0596">Phosphopantetheine</keyword>
<evidence type="ECO:0000313" key="9">
    <source>
        <dbReference type="Proteomes" id="UP000241118"/>
    </source>
</evidence>
<dbReference type="FunFam" id="3.30.300.30:FF:000010">
    <property type="entry name" value="Enterobactin synthetase component F"/>
    <property type="match status" value="1"/>
</dbReference>
<dbReference type="GO" id="GO:0005829">
    <property type="term" value="C:cytosol"/>
    <property type="evidence" value="ECO:0007669"/>
    <property type="project" value="TreeGrafter"/>
</dbReference>
<dbReference type="Proteomes" id="UP000241118">
    <property type="component" value="Unassembled WGS sequence"/>
</dbReference>
<dbReference type="FunFam" id="2.30.38.10:FF:000001">
    <property type="entry name" value="Non-ribosomal peptide synthetase PvdI"/>
    <property type="match status" value="1"/>
</dbReference>
<dbReference type="NCBIfam" id="TIGR01720">
    <property type="entry name" value="NRPS-para261"/>
    <property type="match status" value="1"/>
</dbReference>
<dbReference type="SUPFAM" id="SSF52777">
    <property type="entry name" value="CoA-dependent acyltransferases"/>
    <property type="match status" value="6"/>
</dbReference>
<sequence>MTHARTLPELIAAQALRTPDAPAVISPGGVVGYRELDEHANRLAHLLRAKGARRERVVAVALPRSVDNVVARLAVLKTGAAYLPIDPDYPADRIAFMVSDADPLLVLDGLPNLADQPAAAPDVTILPEDPAYVIYTSGSTGRPKGVVVPHRGLPAFAAAEIDHFDVRPGDRVLQFSSPSFDASVLELCLALPAGAALVVPPPGPLLGDQLAQVIQEFGVTHALIPPVALATVPDVELPAFRTLIVGGDACPPDLVAKWAPGRRMINAYGPTESTVVTSWSEPLEPGGTPPIGRPIPGTTVHVLDDDLRPAAEGELYVTGVGLARGYLGRPGLTAQRFVADPFGPPGARMYRTGDVVRCRADGQLEFVGRADHQVKIRGFRVEPGEIEAVLRRQPGVEHAVVVARGEPKRLVAYVVGETAGLRERLAARLPDYLVPSAFVALEAFPLSPNGKLDRDALPEPVVGDLPEDHVEPRTPAEHRVAAVWSEVLGVPRVGAHDDFFALGGDSILAVRALSRLGGLPVRAMFDHRTVAALAEALPDQDGAPIPRGPRTGPLPLSSAQRRLFSLDGTAEQNTAVGLRLTGPLDVPRLAEALDALARRHDALRTTFDVVGDEPVQVVAPNGTIPLRVLTERATTADLGLDEPFDLRRGPLTRAVLSPLGPDEHLLVLVQHHIVTDGWSVQVLLEELAELYAGGRPAEPAVQYPDFTVWDRARPEGDPAYWRARLDGIEALDLPTDRPRPPLRTTSGAVLRRPLPAGLVRRLAAVGRAHDATLFMTLTAAVQVLLSARGRQRDISVGTVSSGRDRADLERAVGFFVRTLVLRSWVDPDLPFTSFLDQVRDTALEAFAHDDVPFDRVVEEVRPDPDPSRTPLVQAVVALHQPLVRNTAFGGLTAAEHDLPRPVARFDLVVEFWPRGDDLALTVEYNTDLFDAATIESLGDDLEALLRLVADDPDRPLRGLVPLDFPPDETVRVRGFRVDLAEVEQAVLRYHEVTDAAVVVVDKRLVAYVTPPVSPSALQAFVGQVLPAHAVPTTVVGLDRLDRAALPAPPAESAETRYVAPRTPVEAVLADVFAEVLGAARVGVRDNFFALGGDSILGIQVVTRARRAGLVLTSRDIFAHQTVAAIAPHVTRDLPPAADQGPVTGDAPLTPIQRWFLDSHSVRPEHFDQSVVVDLDADLDVAALRTALAALVGHHDALRTRFEGDRQVVGPVTDADPLALDHFDLTRGPLLRAEVLGGGSVRLTAHHLVVDGVSWRVLVEDLATAYRQARAGETVHIGRKTTSFRDWATRLAEHAPHGFDAELDHWRAVAATPTDVPVDRHGPNTVESQREVTVRFTAEETAALLRDVPPVYRTQVNDVLLTALGRVLADWTGRSRVLVDLEGHGREELFADVDLSRTVGWFTTVFPVALDVPDGGWGEALKSVKEQLRAVPGRGIGYGALRHLARTAPACDPRVSFNYLGRFDADQRDLELSADPRAPRPHLLDVVGQVRGDELEFTFHYSENTHEHATVALLADSFAASLRGIVAHCAEPGAGGRTSSDFPLARLTQAEVDLITGEDAYPLTPMQAGMVFHGLGDQGVYFQQTTFVVDGVTDPAGFAAAWQRVVDRTPVLRSSVLWEGVRQPLQVVHEHVRVPFRFLDWSRLDAEGRAAELRDLLAEDLAQGIDLAEPPLMRVAIARLSPASVQVLWTFHHVLLDGWSVFHVLSDVLSEVFGTGEPVERRPFRDYVAWLAEQDRAAAEAHWRAALGDFDSPTPLPADHPAEHGTSSERLEVELTDDESERLYEFAREHRVTPSAIVQAAWALLLARSGGRRDVCFGATVSGRPAELPGVDGITGIFINTLPVRVRVDGAAPVADWLRALQDAQVESRRFEHVPLTDIQGWSAVERGTNLFDSVVVFENYPADVAEGMGLRELSAVETTSFPLSATVYPRERLGVLLGYEPAMFERATVERLGERLRRLLVGLVADPDRPVADVPWLSDDEVRQVLFDWNGTVVGEPTTTIPELFAAQAARTPDAVAVTCEGEHLTYRELDERANRLAHHLVGLGAGPERIVALLLPRSLDQVVAVLAVLKSGAAYLPLDPAYPPERITATIADARPVATLSAIPDLTGLPATAPTPALRPDHSAYVIYTSGSTGRPKGVVIPHGNVVRLFSATDHWFRLGPDDVVSMFHSYAFDVSVFELWAALLHGGRLVVVPHAVSRSPRDFARLLVDEGVTILSQTPSAFYQLIPEQPAGLSLRCVIFAGEALEPRKLEGWHGPGALINMYGITETTVHVTYTEVDGSIGVAMPDLRIYVLDEDLNPVPPRVPGEMYVAGPGLARGYLDRPGLTASRFVANPFGPPGSRMYRSGDLARWDDGVLHYLGRADHQVKIRGFRVELGEVESVLAAHPAVAQVVVVVNEHRLVAYFVPDKPTTASELRRHTAEVLPDHMVPAAFVALESLPLTVNGKLDRVALPAPERDAVTSDDYVAPRTETEEAIAAIWADVLGVGRVGVDDSFFTLGGDSIRSLHITSRTKEAFGVDLSPRDVLTARTVSALADLVEELVLADLEALAADTEA</sequence>
<dbReference type="SUPFAM" id="SSF56801">
    <property type="entry name" value="Acetyl-CoA synthetase-like"/>
    <property type="match status" value="3"/>
</dbReference>
<dbReference type="Gene3D" id="1.10.1200.10">
    <property type="entry name" value="ACP-like"/>
    <property type="match status" value="3"/>
</dbReference>
<dbReference type="Gene3D" id="3.30.559.10">
    <property type="entry name" value="Chloramphenicol acetyltransferase-like domain"/>
    <property type="match status" value="3"/>
</dbReference>
<accession>A0A2P8IB86</accession>
<dbReference type="PROSITE" id="PS00012">
    <property type="entry name" value="PHOSPHOPANTETHEINE"/>
    <property type="match status" value="2"/>
</dbReference>
<dbReference type="FunFam" id="3.40.50.12780:FF:000012">
    <property type="entry name" value="Non-ribosomal peptide synthetase"/>
    <property type="match status" value="2"/>
</dbReference>
<dbReference type="PROSITE" id="PS00455">
    <property type="entry name" value="AMP_BINDING"/>
    <property type="match status" value="2"/>
</dbReference>
<dbReference type="Pfam" id="PF13193">
    <property type="entry name" value="AMP-binding_C"/>
    <property type="match status" value="3"/>
</dbReference>
<dbReference type="InterPro" id="IPR020845">
    <property type="entry name" value="AMP-binding_CS"/>
</dbReference>
<dbReference type="OrthoDB" id="2472181at2"/>
<dbReference type="GO" id="GO:0044550">
    <property type="term" value="P:secondary metabolite biosynthetic process"/>
    <property type="evidence" value="ECO:0007669"/>
    <property type="project" value="UniProtKB-ARBA"/>
</dbReference>
<keyword evidence="4" id="KW-0597">Phosphoprotein</keyword>
<evidence type="ECO:0000256" key="6">
    <source>
        <dbReference type="ARBA" id="ARBA00023194"/>
    </source>
</evidence>
<dbReference type="InterPro" id="IPR010071">
    <property type="entry name" value="AA_adenyl_dom"/>
</dbReference>
<proteinExistence type="inferred from homology"/>
<feature type="domain" description="Carrier" evidence="7">
    <location>
        <begin position="471"/>
        <end position="541"/>
    </location>
</feature>
<comment type="caution">
    <text evidence="8">The sequence shown here is derived from an EMBL/GenBank/DDBJ whole genome shotgun (WGS) entry which is preliminary data.</text>
</comment>
<dbReference type="PANTHER" id="PTHR45527">
    <property type="entry name" value="NONRIBOSOMAL PEPTIDE SYNTHETASE"/>
    <property type="match status" value="1"/>
</dbReference>
<dbReference type="CDD" id="cd17652">
    <property type="entry name" value="A_NRPS_CmdD_like"/>
    <property type="match status" value="1"/>
</dbReference>
<organism evidence="8 9">
    <name type="scientific">Saccharothrix carnea</name>
    <dbReference type="NCBI Taxonomy" id="1280637"/>
    <lineage>
        <taxon>Bacteria</taxon>
        <taxon>Bacillati</taxon>
        <taxon>Actinomycetota</taxon>
        <taxon>Actinomycetes</taxon>
        <taxon>Pseudonocardiales</taxon>
        <taxon>Pseudonocardiaceae</taxon>
        <taxon>Saccharothrix</taxon>
    </lineage>
</organism>
<dbReference type="SMART" id="SM00823">
    <property type="entry name" value="PKS_PP"/>
    <property type="match status" value="3"/>
</dbReference>
<dbReference type="RefSeq" id="WP_106615478.1">
    <property type="nucleotide sequence ID" value="NZ_PYAX01000004.1"/>
</dbReference>
<evidence type="ECO:0000256" key="1">
    <source>
        <dbReference type="ARBA" id="ARBA00001957"/>
    </source>
</evidence>
<dbReference type="GO" id="GO:0031177">
    <property type="term" value="F:phosphopantetheine binding"/>
    <property type="evidence" value="ECO:0007669"/>
    <property type="project" value="InterPro"/>
</dbReference>
<dbReference type="NCBIfam" id="TIGR01733">
    <property type="entry name" value="AA-adenyl-dom"/>
    <property type="match status" value="2"/>
</dbReference>
<evidence type="ECO:0000256" key="4">
    <source>
        <dbReference type="ARBA" id="ARBA00022553"/>
    </source>
</evidence>
<dbReference type="Gene3D" id="3.40.50.12780">
    <property type="entry name" value="N-terminal domain of ligase-like"/>
    <property type="match status" value="2"/>
</dbReference>
<dbReference type="InterPro" id="IPR006162">
    <property type="entry name" value="Ppantetheine_attach_site"/>
</dbReference>